<dbReference type="InterPro" id="IPR051259">
    <property type="entry name" value="rRNA_Methyltransferase"/>
</dbReference>
<dbReference type="Gene3D" id="3.40.1280.10">
    <property type="match status" value="1"/>
</dbReference>
<dbReference type="GO" id="GO:0032259">
    <property type="term" value="P:methylation"/>
    <property type="evidence" value="ECO:0007669"/>
    <property type="project" value="UniProtKB-KW"/>
</dbReference>
<sequence>MISRKILNVLDSEGNPLYSETEIPSEKKYNVEKLRDKKRFNAKAYAGYVRDMSLKDVQQCRFDNRITYVPINNKHPDFTRAVLIIRGTTPEKKSFIALEGKNIIRDALNCGMKLDKLFFTSEHLLKGIPELERVLAAAQLGEYKDHGPVILKVTPNMMNRMTTVETPPGLIAIFAKPTMDQESSATRSCCLPITVIGDNIRDPGNMGALIRSSAAIGVEMLICTKGSVNPWESKVVRSGVGAHFRVNLLTDFMWSNLPSILPPTDSTLFFAEKVGIRADKSEFSTSKTIEDKNYFDIDYSSFIKNDKKLCVIIGGETQGISDEAMDISKIYNSYKVNIPIMKGIDSLNSAIAGSVILFEIQRQIIKNLS</sequence>
<dbReference type="SUPFAM" id="SSF55315">
    <property type="entry name" value="L30e-like"/>
    <property type="match status" value="1"/>
</dbReference>
<dbReference type="Proteomes" id="UP000015104">
    <property type="component" value="Unassembled WGS sequence"/>
</dbReference>
<dbReference type="EnsemblMetazoa" id="tetur01g03340.1">
    <property type="protein sequence ID" value="tetur01g03340.1"/>
    <property type="gene ID" value="tetur01g03340"/>
</dbReference>
<dbReference type="InterPro" id="IPR029026">
    <property type="entry name" value="tRNA_m1G_MTases_N"/>
</dbReference>
<dbReference type="eggNOG" id="KOG2506">
    <property type="taxonomic scope" value="Eukaryota"/>
</dbReference>
<dbReference type="SUPFAM" id="SSF75217">
    <property type="entry name" value="alpha/beta knot"/>
    <property type="match status" value="1"/>
</dbReference>
<dbReference type="HOGENOM" id="CLU_750814_0_0_1"/>
<keyword evidence="2" id="KW-0808">Transferase</keyword>
<reference evidence="5" key="1">
    <citation type="submission" date="2011-08" db="EMBL/GenBank/DDBJ databases">
        <authorList>
            <person name="Rombauts S."/>
        </authorList>
    </citation>
    <scope>NUCLEOTIDE SEQUENCE</scope>
    <source>
        <strain evidence="5">London</strain>
    </source>
</reference>
<accession>T1JQI6</accession>
<dbReference type="PANTHER" id="PTHR43191">
    <property type="entry name" value="RRNA METHYLTRANSFERASE 3"/>
    <property type="match status" value="1"/>
</dbReference>
<dbReference type="InterPro" id="IPR001537">
    <property type="entry name" value="SpoU_MeTrfase"/>
</dbReference>
<dbReference type="EMBL" id="CAEY01000437">
    <property type="status" value="NOT_ANNOTATED_CDS"/>
    <property type="molecule type" value="Genomic_DNA"/>
</dbReference>
<name>T1JQI6_TETUR</name>
<dbReference type="STRING" id="32264.T1JQI6"/>
<dbReference type="AlphaFoldDB" id="T1JQI6"/>
<dbReference type="GO" id="GO:0006396">
    <property type="term" value="P:RNA processing"/>
    <property type="evidence" value="ECO:0007669"/>
    <property type="project" value="InterPro"/>
</dbReference>
<protein>
    <recommendedName>
        <fullName evidence="3">tRNA/rRNA methyltransferase SpoU type domain-containing protein</fullName>
    </recommendedName>
</protein>
<evidence type="ECO:0000256" key="2">
    <source>
        <dbReference type="ARBA" id="ARBA00022679"/>
    </source>
</evidence>
<dbReference type="InterPro" id="IPR029064">
    <property type="entry name" value="Ribosomal_eL30-like_sf"/>
</dbReference>
<evidence type="ECO:0000313" key="5">
    <source>
        <dbReference type="Proteomes" id="UP000015104"/>
    </source>
</evidence>
<keyword evidence="5" id="KW-1185">Reference proteome</keyword>
<dbReference type="GO" id="GO:0003723">
    <property type="term" value="F:RNA binding"/>
    <property type="evidence" value="ECO:0007669"/>
    <property type="project" value="InterPro"/>
</dbReference>
<evidence type="ECO:0000259" key="3">
    <source>
        <dbReference type="Pfam" id="PF00588"/>
    </source>
</evidence>
<dbReference type="InterPro" id="IPR029028">
    <property type="entry name" value="Alpha/beta_knot_MTases"/>
</dbReference>
<evidence type="ECO:0000256" key="1">
    <source>
        <dbReference type="ARBA" id="ARBA00022603"/>
    </source>
</evidence>
<keyword evidence="1" id="KW-0489">Methyltransferase</keyword>
<dbReference type="GO" id="GO:0008173">
    <property type="term" value="F:RNA methyltransferase activity"/>
    <property type="evidence" value="ECO:0007669"/>
    <property type="project" value="InterPro"/>
</dbReference>
<reference evidence="4" key="2">
    <citation type="submission" date="2015-06" db="UniProtKB">
        <authorList>
            <consortium name="EnsemblMetazoa"/>
        </authorList>
    </citation>
    <scope>IDENTIFICATION</scope>
</reference>
<evidence type="ECO:0000313" key="4">
    <source>
        <dbReference type="EnsemblMetazoa" id="tetur01g03340.1"/>
    </source>
</evidence>
<dbReference type="Gene3D" id="3.30.1330.30">
    <property type="match status" value="1"/>
</dbReference>
<proteinExistence type="predicted"/>
<organism evidence="4 5">
    <name type="scientific">Tetranychus urticae</name>
    <name type="common">Two-spotted spider mite</name>
    <dbReference type="NCBI Taxonomy" id="32264"/>
    <lineage>
        <taxon>Eukaryota</taxon>
        <taxon>Metazoa</taxon>
        <taxon>Ecdysozoa</taxon>
        <taxon>Arthropoda</taxon>
        <taxon>Chelicerata</taxon>
        <taxon>Arachnida</taxon>
        <taxon>Acari</taxon>
        <taxon>Acariformes</taxon>
        <taxon>Trombidiformes</taxon>
        <taxon>Prostigmata</taxon>
        <taxon>Eleutherengona</taxon>
        <taxon>Raphignathae</taxon>
        <taxon>Tetranychoidea</taxon>
        <taxon>Tetranychidae</taxon>
        <taxon>Tetranychus</taxon>
    </lineage>
</organism>
<dbReference type="Pfam" id="PF00588">
    <property type="entry name" value="SpoU_methylase"/>
    <property type="match status" value="1"/>
</dbReference>
<feature type="domain" description="tRNA/rRNA methyltransferase SpoU type" evidence="3">
    <location>
        <begin position="193"/>
        <end position="358"/>
    </location>
</feature>
<dbReference type="PANTHER" id="PTHR43191:SF2">
    <property type="entry name" value="RRNA METHYLTRANSFERASE 3, MITOCHONDRIAL"/>
    <property type="match status" value="1"/>
</dbReference>